<dbReference type="CDD" id="cd00090">
    <property type="entry name" value="HTH_ARSR"/>
    <property type="match status" value="1"/>
</dbReference>
<dbReference type="GO" id="GO:0043565">
    <property type="term" value="F:sequence-specific DNA binding"/>
    <property type="evidence" value="ECO:0007669"/>
    <property type="project" value="InterPro"/>
</dbReference>
<evidence type="ECO:0000313" key="4">
    <source>
        <dbReference type="EMBL" id="MCZ8400779.1"/>
    </source>
</evidence>
<dbReference type="GO" id="GO:0005829">
    <property type="term" value="C:cytosol"/>
    <property type="evidence" value="ECO:0007669"/>
    <property type="project" value="TreeGrafter"/>
</dbReference>
<dbReference type="InterPro" id="IPR019887">
    <property type="entry name" value="Tscrpt_reg_AsnC/Lrp_C"/>
</dbReference>
<protein>
    <submittedName>
        <fullName evidence="4">Lrp/AsnC family transcriptional regulator</fullName>
    </submittedName>
</protein>
<keyword evidence="2" id="KW-0238">DNA-binding</keyword>
<evidence type="ECO:0000313" key="5">
    <source>
        <dbReference type="Proteomes" id="UP001141992"/>
    </source>
</evidence>
<dbReference type="SMART" id="SM00344">
    <property type="entry name" value="HTH_ASNC"/>
    <property type="match status" value="1"/>
</dbReference>
<dbReference type="EMBL" id="JAPZVI010000002">
    <property type="protein sequence ID" value="MCZ8400779.1"/>
    <property type="molecule type" value="Genomic_DNA"/>
</dbReference>
<proteinExistence type="predicted"/>
<dbReference type="GO" id="GO:0006355">
    <property type="term" value="P:regulation of DNA-templated transcription"/>
    <property type="evidence" value="ECO:0007669"/>
    <property type="project" value="UniProtKB-ARBA"/>
</dbReference>
<dbReference type="InterPro" id="IPR000485">
    <property type="entry name" value="AsnC-type_HTH_dom"/>
</dbReference>
<comment type="caution">
    <text evidence="4">The sequence shown here is derived from an EMBL/GenBank/DDBJ whole genome shotgun (WGS) entry which is preliminary data.</text>
</comment>
<dbReference type="PROSITE" id="PS50956">
    <property type="entry name" value="HTH_ASNC_2"/>
    <property type="match status" value="1"/>
</dbReference>
<dbReference type="PANTHER" id="PTHR30154">
    <property type="entry name" value="LEUCINE-RESPONSIVE REGULATORY PROTEIN"/>
    <property type="match status" value="1"/>
</dbReference>
<sequence>MELDDFDLQILQSLQEDNQRTSQEVAERVNLSPVSCLRRMKRLRESGAVLGDVSVVDPAAVGRDIMMVVLVSLESERADKLDTFKRAMRQAPEIMQCLAVTGEVDFVVTMTVRDMAEYDAFAQRHFWGDPNVKRFSTLVVMNRVKYGLAVPTMPSHEA</sequence>
<accession>A0A0D6IQM5</accession>
<dbReference type="SUPFAM" id="SSF46785">
    <property type="entry name" value="Winged helix' DNA-binding domain"/>
    <property type="match status" value="1"/>
</dbReference>
<dbReference type="InterPro" id="IPR036388">
    <property type="entry name" value="WH-like_DNA-bd_sf"/>
</dbReference>
<dbReference type="Pfam" id="PF13404">
    <property type="entry name" value="HTH_AsnC-type"/>
    <property type="match status" value="1"/>
</dbReference>
<name>A0A0D6IQM5_ALCXX</name>
<dbReference type="InterPro" id="IPR019888">
    <property type="entry name" value="Tscrpt_reg_AsnC-like"/>
</dbReference>
<dbReference type="Pfam" id="PF01037">
    <property type="entry name" value="AsnC_trans_reg"/>
    <property type="match status" value="1"/>
</dbReference>
<dbReference type="AlphaFoldDB" id="A0A0D6IQM5"/>
<dbReference type="KEGG" id="axx:ERS451415_05685"/>
<organism evidence="4 5">
    <name type="scientific">Alcaligenes xylosoxydans xylosoxydans</name>
    <name type="common">Achromobacter xylosoxidans</name>
    <dbReference type="NCBI Taxonomy" id="85698"/>
    <lineage>
        <taxon>Bacteria</taxon>
        <taxon>Pseudomonadati</taxon>
        <taxon>Pseudomonadota</taxon>
        <taxon>Betaproteobacteria</taxon>
        <taxon>Burkholderiales</taxon>
        <taxon>Alcaligenaceae</taxon>
        <taxon>Achromobacter</taxon>
    </lineage>
</organism>
<dbReference type="PRINTS" id="PR00033">
    <property type="entry name" value="HTHASNC"/>
</dbReference>
<dbReference type="InterPro" id="IPR036390">
    <property type="entry name" value="WH_DNA-bd_sf"/>
</dbReference>
<dbReference type="Proteomes" id="UP001141992">
    <property type="component" value="Unassembled WGS sequence"/>
</dbReference>
<dbReference type="InterPro" id="IPR011008">
    <property type="entry name" value="Dimeric_a/b-barrel"/>
</dbReference>
<keyword evidence="3" id="KW-0804">Transcription</keyword>
<dbReference type="GO" id="GO:0043200">
    <property type="term" value="P:response to amino acid"/>
    <property type="evidence" value="ECO:0007669"/>
    <property type="project" value="TreeGrafter"/>
</dbReference>
<evidence type="ECO:0000256" key="1">
    <source>
        <dbReference type="ARBA" id="ARBA00023015"/>
    </source>
</evidence>
<evidence type="ECO:0000256" key="2">
    <source>
        <dbReference type="ARBA" id="ARBA00023125"/>
    </source>
</evidence>
<dbReference type="RefSeq" id="WP_024070608.1">
    <property type="nucleotide sequence ID" value="NZ_CAXONT010000160.1"/>
</dbReference>
<dbReference type="InterPro" id="IPR011991">
    <property type="entry name" value="ArsR-like_HTH"/>
</dbReference>
<gene>
    <name evidence="4" type="ORF">O9570_04955</name>
</gene>
<dbReference type="Gene3D" id="1.10.10.10">
    <property type="entry name" value="Winged helix-like DNA-binding domain superfamily/Winged helix DNA-binding domain"/>
    <property type="match status" value="1"/>
</dbReference>
<keyword evidence="1" id="KW-0805">Transcription regulation</keyword>
<dbReference type="eggNOG" id="COG1522">
    <property type="taxonomic scope" value="Bacteria"/>
</dbReference>
<dbReference type="PANTHER" id="PTHR30154:SF34">
    <property type="entry name" value="TRANSCRIPTIONAL REGULATOR AZLB"/>
    <property type="match status" value="1"/>
</dbReference>
<dbReference type="Gene3D" id="3.30.70.920">
    <property type="match status" value="1"/>
</dbReference>
<dbReference type="SUPFAM" id="SSF54909">
    <property type="entry name" value="Dimeric alpha+beta barrel"/>
    <property type="match status" value="1"/>
</dbReference>
<reference evidence="4" key="1">
    <citation type="submission" date="2022-12" db="EMBL/GenBank/DDBJ databases">
        <authorList>
            <person name="Voronina O.L."/>
            <person name="Kunda M.S."/>
            <person name="Ryzhova N."/>
            <person name="Aksenova E.I."/>
        </authorList>
    </citation>
    <scope>NUCLEOTIDE SEQUENCE</scope>
    <source>
        <strain evidence="4">SCCH136:Ach223948</strain>
    </source>
</reference>
<evidence type="ECO:0000256" key="3">
    <source>
        <dbReference type="ARBA" id="ARBA00023163"/>
    </source>
</evidence>